<evidence type="ECO:0000256" key="15">
    <source>
        <dbReference type="PROSITE-ProRule" id="PRU00094"/>
    </source>
</evidence>
<dbReference type="InterPro" id="IPR034652">
    <property type="entry name" value="SRP68-RBD"/>
</dbReference>
<feature type="compositionally biased region" description="Polar residues" evidence="16">
    <location>
        <begin position="668"/>
        <end position="688"/>
    </location>
</feature>
<dbReference type="Pfam" id="PF00320">
    <property type="entry name" value="GATA"/>
    <property type="match status" value="1"/>
</dbReference>
<dbReference type="VEuPathDB" id="FungiDB:yc1106_02761"/>
<dbReference type="Pfam" id="PF16969">
    <property type="entry name" value="SRP68"/>
    <property type="match status" value="1"/>
</dbReference>
<dbReference type="GO" id="GO:0008312">
    <property type="term" value="F:7S RNA binding"/>
    <property type="evidence" value="ECO:0007669"/>
    <property type="project" value="InterPro"/>
</dbReference>
<dbReference type="OrthoDB" id="10255118at2759"/>
<keyword evidence="4" id="KW-0963">Cytoplasm</keyword>
<feature type="compositionally biased region" description="Basic and acidic residues" evidence="16">
    <location>
        <begin position="403"/>
        <end position="414"/>
    </location>
</feature>
<evidence type="ECO:0000256" key="12">
    <source>
        <dbReference type="ARBA" id="ARBA00023242"/>
    </source>
</evidence>
<dbReference type="InterPro" id="IPR038253">
    <property type="entry name" value="SRP68_N_sf"/>
</dbReference>
<dbReference type="GO" id="GO:0043565">
    <property type="term" value="F:sequence-specific DNA binding"/>
    <property type="evidence" value="ECO:0007669"/>
    <property type="project" value="InterPro"/>
</dbReference>
<feature type="compositionally biased region" description="Polar residues" evidence="16">
    <location>
        <begin position="1007"/>
        <end position="1016"/>
    </location>
</feature>
<evidence type="ECO:0000256" key="4">
    <source>
        <dbReference type="ARBA" id="ARBA00022490"/>
    </source>
</evidence>
<dbReference type="PROSITE" id="PS00344">
    <property type="entry name" value="GATA_ZN_FINGER_1"/>
    <property type="match status" value="1"/>
</dbReference>
<evidence type="ECO:0000256" key="16">
    <source>
        <dbReference type="SAM" id="MobiDB-lite"/>
    </source>
</evidence>
<dbReference type="Proteomes" id="UP001056012">
    <property type="component" value="Chromosome 2"/>
</dbReference>
<proteinExistence type="inferred from homology"/>
<evidence type="ECO:0000256" key="3">
    <source>
        <dbReference type="ARBA" id="ARBA00009352"/>
    </source>
</evidence>
<dbReference type="InterPro" id="IPR000679">
    <property type="entry name" value="Znf_GATA"/>
</dbReference>
<keyword evidence="6 15" id="KW-0863">Zinc-finger</keyword>
<evidence type="ECO:0000256" key="14">
    <source>
        <dbReference type="ARBA" id="ARBA00029498"/>
    </source>
</evidence>
<evidence type="ECO:0000256" key="6">
    <source>
        <dbReference type="ARBA" id="ARBA00022771"/>
    </source>
</evidence>
<feature type="region of interest" description="Disordered" evidence="16">
    <location>
        <begin position="700"/>
        <end position="739"/>
    </location>
</feature>
<feature type="region of interest" description="Disordered" evidence="16">
    <location>
        <begin position="386"/>
        <end position="414"/>
    </location>
</feature>
<evidence type="ECO:0000256" key="9">
    <source>
        <dbReference type="ARBA" id="ARBA00023015"/>
    </source>
</evidence>
<dbReference type="Gene3D" id="3.30.50.10">
    <property type="entry name" value="Erythroid Transcription Factor GATA-1, subunit A"/>
    <property type="match status" value="1"/>
</dbReference>
<dbReference type="InterPro" id="IPR013088">
    <property type="entry name" value="Znf_NHR/GATA"/>
</dbReference>
<evidence type="ECO:0000313" key="19">
    <source>
        <dbReference type="Proteomes" id="UP001056012"/>
    </source>
</evidence>
<dbReference type="GO" id="GO:0005047">
    <property type="term" value="F:signal recognition particle binding"/>
    <property type="evidence" value="ECO:0007669"/>
    <property type="project" value="InterPro"/>
</dbReference>
<keyword evidence="19" id="KW-1185">Reference proteome</keyword>
<dbReference type="GO" id="GO:0005786">
    <property type="term" value="C:signal recognition particle, endoplasmic reticulum targeting"/>
    <property type="evidence" value="ECO:0007669"/>
    <property type="project" value="UniProtKB-KW"/>
</dbReference>
<dbReference type="GO" id="GO:0006614">
    <property type="term" value="P:SRP-dependent cotranslational protein targeting to membrane"/>
    <property type="evidence" value="ECO:0007669"/>
    <property type="project" value="InterPro"/>
</dbReference>
<sequence length="1069" mass="116392">MSRIPTTTAPSLTNDAAMDITKFVTGYREAAFLIGDYNTYRDQLARRLRIVNKKLGRATPKNAKYAAKAPVTTEDIQKNSEALHLLLLNSERAWAQAMAMKASHSEDNADKNITGSTRKHIISRLHKAVVYANQVVELVSDTGASGASDTDVLEARAYAYAMAGAQEFEKQAEGTKSKNASPERWALCLKNYSAARVIYSSLLKATKKDLFKEVLAGTTDPSIRYAAYQSRIPRTVGVPAVAIKYFPKDDSSLVQAVQKLDGTALEEDDAASSHSQITWRGRTANVVDAAIGQALASADTASLALDETMSSSSSPKDRANAYDDILIASQDAVDATRSAIEELEKEGVDEGDSRMQDLRVTNLAVNYDLISWRVGRNRVLIGKDDGLMFPANPPQKPRRQRKDGKEWTEREEPTGRKLARLRERTALYDAILQSIDSVKELRGAARDGDFIAELDGQRAYFQALKCLNLSHAYAFLSTPKQALALCSRALALASQAASAPRSESVSATKAPKLEVTGEQAQILRTNLENLNSHYRGVVALSQLFANSETASKAGLANAAPVVERLNEYPSSGSVDLKNLVTWPPKLKPVPVKPLFLDVAWNYIEYPGRVAQAQQAEPPKAAVEEKKEEKPQAKKGPSILQVFDLPAFKTPSPAKLEDKLPSIGHDISRPSSSSTVASHTQQRNGSNASIQLPSLATLASAASNGPTANNSNENNDHMSKETPEKKMPSPPRYVANPGGYGWRQSRALRRRYLRPAVPFKAALSQKAWRSAAPQLFLRPTNMASSKPSNGLSMTYATSAPATAGGQAGSPPVCQNCSTSTTPLWRRDETGAVLCNACGLFLKLHGRPRPISLKTDVIKSRNRVKTGGPGGRKRTSDQGGLPAAHPDADGQLALAQHRRASGKISSGLSDRSQSPISRTGTPNFNHPSNIAPQHMFEQALHGDFHSPSLPGFGLRAPSPATSSVNGSHLEAPLPYETLAAQNTALKTRVSEMELINDLFRNRVSELEQSEQSARQTESTLRKELEEVKQREAELKRRLEEIENESPRHKRMKMSEFVDESRAGTPISAMVD</sequence>
<dbReference type="CDD" id="cd15481">
    <property type="entry name" value="SRP68-RBD"/>
    <property type="match status" value="1"/>
</dbReference>
<feature type="region of interest" description="Disordered" evidence="16">
    <location>
        <begin position="1004"/>
        <end position="1069"/>
    </location>
</feature>
<evidence type="ECO:0000256" key="1">
    <source>
        <dbReference type="ARBA" id="ARBA00004496"/>
    </source>
</evidence>
<dbReference type="GO" id="GO:0030942">
    <property type="term" value="F:endoplasmic reticulum signal peptide binding"/>
    <property type="evidence" value="ECO:0007669"/>
    <property type="project" value="InterPro"/>
</dbReference>
<evidence type="ECO:0000313" key="18">
    <source>
        <dbReference type="EMBL" id="USP75487.1"/>
    </source>
</evidence>
<dbReference type="PRINTS" id="PR00619">
    <property type="entry name" value="GATAZNFINGER"/>
</dbReference>
<feature type="compositionally biased region" description="Basic and acidic residues" evidence="16">
    <location>
        <begin position="1017"/>
        <end position="1059"/>
    </location>
</feature>
<dbReference type="GO" id="GO:0008270">
    <property type="term" value="F:zinc ion binding"/>
    <property type="evidence" value="ECO:0007669"/>
    <property type="project" value="UniProtKB-KW"/>
</dbReference>
<evidence type="ECO:0000256" key="13">
    <source>
        <dbReference type="ARBA" id="ARBA00023274"/>
    </source>
</evidence>
<dbReference type="EMBL" id="CP089275">
    <property type="protein sequence ID" value="USP75487.1"/>
    <property type="molecule type" value="Genomic_DNA"/>
</dbReference>
<dbReference type="SMART" id="SM00401">
    <property type="entry name" value="ZnF_GATA"/>
    <property type="match status" value="1"/>
</dbReference>
<dbReference type="InterPro" id="IPR026258">
    <property type="entry name" value="SRP68"/>
</dbReference>
<feature type="compositionally biased region" description="Polar residues" evidence="16">
    <location>
        <begin position="703"/>
        <end position="712"/>
    </location>
</feature>
<keyword evidence="7" id="KW-0862">Zinc</keyword>
<dbReference type="FunFam" id="3.30.50.10:FF:000007">
    <property type="entry name" value="Nitrogen regulatory AreA, N-terminal"/>
    <property type="match status" value="1"/>
</dbReference>
<dbReference type="SUPFAM" id="SSF57716">
    <property type="entry name" value="Glucocorticoid receptor-like (DNA-binding domain)"/>
    <property type="match status" value="1"/>
</dbReference>
<evidence type="ECO:0000256" key="7">
    <source>
        <dbReference type="ARBA" id="ARBA00022833"/>
    </source>
</evidence>
<feature type="compositionally biased region" description="Basic and acidic residues" evidence="16">
    <location>
        <begin position="621"/>
        <end position="631"/>
    </location>
</feature>
<evidence type="ECO:0000256" key="5">
    <source>
        <dbReference type="ARBA" id="ARBA00022723"/>
    </source>
</evidence>
<keyword evidence="5" id="KW-0479">Metal-binding</keyword>
<keyword evidence="9" id="KW-0805">Transcription regulation</keyword>
<gene>
    <name evidence="18" type="ORF">yc1106_02761</name>
</gene>
<dbReference type="PROSITE" id="PS50114">
    <property type="entry name" value="GATA_ZN_FINGER_2"/>
    <property type="match status" value="1"/>
</dbReference>
<feature type="compositionally biased region" description="Basic and acidic residues" evidence="16">
    <location>
        <begin position="713"/>
        <end position="726"/>
    </location>
</feature>
<dbReference type="PANTHER" id="PTHR12860:SF0">
    <property type="entry name" value="SIGNAL RECOGNITION PARTICLE SUBUNIT SRP68"/>
    <property type="match status" value="1"/>
</dbReference>
<evidence type="ECO:0000256" key="11">
    <source>
        <dbReference type="ARBA" id="ARBA00023163"/>
    </source>
</evidence>
<keyword evidence="12" id="KW-0539">Nucleus</keyword>
<comment type="subcellular location">
    <subcellularLocation>
        <location evidence="1">Cytoplasm</location>
    </subcellularLocation>
    <subcellularLocation>
        <location evidence="2">Nucleus</location>
        <location evidence="2">Nucleolus</location>
    </subcellularLocation>
</comment>
<feature type="region of interest" description="Disordered" evidence="16">
    <location>
        <begin position="652"/>
        <end position="688"/>
    </location>
</feature>
<keyword evidence="8" id="KW-0694">RNA-binding</keyword>
<dbReference type="GO" id="GO:0006355">
    <property type="term" value="P:regulation of DNA-templated transcription"/>
    <property type="evidence" value="ECO:0007669"/>
    <property type="project" value="InterPro"/>
</dbReference>
<dbReference type="Pfam" id="PF25026">
    <property type="entry name" value="Asd-4"/>
    <property type="match status" value="1"/>
</dbReference>
<evidence type="ECO:0000259" key="17">
    <source>
        <dbReference type="PROSITE" id="PS50114"/>
    </source>
</evidence>
<keyword evidence="10" id="KW-0733">Signal recognition particle</keyword>
<feature type="compositionally biased region" description="Polar residues" evidence="16">
    <location>
        <begin position="901"/>
        <end position="926"/>
    </location>
</feature>
<dbReference type="InterPro" id="IPR056998">
    <property type="entry name" value="Asd-4/GZF3_helical"/>
</dbReference>
<keyword evidence="11" id="KW-0804">Transcription</keyword>
<dbReference type="CDD" id="cd00202">
    <property type="entry name" value="ZnF_GATA"/>
    <property type="match status" value="1"/>
</dbReference>
<organism evidence="18 19">
    <name type="scientific">Curvularia clavata</name>
    <dbReference type="NCBI Taxonomy" id="95742"/>
    <lineage>
        <taxon>Eukaryota</taxon>
        <taxon>Fungi</taxon>
        <taxon>Dikarya</taxon>
        <taxon>Ascomycota</taxon>
        <taxon>Pezizomycotina</taxon>
        <taxon>Dothideomycetes</taxon>
        <taxon>Pleosporomycetidae</taxon>
        <taxon>Pleosporales</taxon>
        <taxon>Pleosporineae</taxon>
        <taxon>Pleosporaceae</taxon>
        <taxon>Curvularia</taxon>
    </lineage>
</organism>
<dbReference type="PANTHER" id="PTHR12860">
    <property type="entry name" value="SIGNAL RECOGNITION PARTICLE 68 KDA PROTEIN"/>
    <property type="match status" value="1"/>
</dbReference>
<dbReference type="Gene3D" id="1.10.3450.40">
    <property type="entry name" value="Signal recognition particle, SRP68 subunit, RNA-binding domain"/>
    <property type="match status" value="1"/>
</dbReference>
<feature type="region of interest" description="Disordered" evidence="16">
    <location>
        <begin position="852"/>
        <end position="926"/>
    </location>
</feature>
<name>A0A9Q9DQD7_CURCL</name>
<comment type="similarity">
    <text evidence="3">Belongs to the SRP68 family.</text>
</comment>
<accession>A0A9Q9DQD7</accession>
<reference evidence="18" key="1">
    <citation type="submission" date="2021-12" db="EMBL/GenBank/DDBJ databases">
        <title>Curvularia clavata genome.</title>
        <authorList>
            <person name="Cao Y."/>
        </authorList>
    </citation>
    <scope>NUCLEOTIDE SEQUENCE</scope>
    <source>
        <strain evidence="18">Yc1106</strain>
    </source>
</reference>
<evidence type="ECO:0000256" key="8">
    <source>
        <dbReference type="ARBA" id="ARBA00022884"/>
    </source>
</evidence>
<evidence type="ECO:0000256" key="2">
    <source>
        <dbReference type="ARBA" id="ARBA00004604"/>
    </source>
</evidence>
<dbReference type="AlphaFoldDB" id="A0A9Q9DQD7"/>
<dbReference type="GO" id="GO:0005730">
    <property type="term" value="C:nucleolus"/>
    <property type="evidence" value="ECO:0007669"/>
    <property type="project" value="UniProtKB-SubCell"/>
</dbReference>
<protein>
    <recommendedName>
        <fullName evidence="14">Signal recognition particle subunit SRP68</fullName>
    </recommendedName>
</protein>
<feature type="region of interest" description="Disordered" evidence="16">
    <location>
        <begin position="614"/>
        <end position="640"/>
    </location>
</feature>
<feature type="domain" description="GATA-type" evidence="17">
    <location>
        <begin position="812"/>
        <end position="859"/>
    </location>
</feature>
<keyword evidence="13" id="KW-0687">Ribonucleoprotein</keyword>
<evidence type="ECO:0000256" key="10">
    <source>
        <dbReference type="ARBA" id="ARBA00023135"/>
    </source>
</evidence>